<evidence type="ECO:0000256" key="1">
    <source>
        <dbReference type="ARBA" id="ARBA00004141"/>
    </source>
</evidence>
<feature type="transmembrane region" description="Helical" evidence="7">
    <location>
        <begin position="27"/>
        <end position="45"/>
    </location>
</feature>
<keyword evidence="4 7" id="KW-1133">Transmembrane helix</keyword>
<evidence type="ECO:0000256" key="5">
    <source>
        <dbReference type="ARBA" id="ARBA00023136"/>
    </source>
</evidence>
<feature type="transmembrane region" description="Helical" evidence="7">
    <location>
        <begin position="427"/>
        <end position="451"/>
    </location>
</feature>
<dbReference type="PANTHER" id="PTHR21355:SF0">
    <property type="entry name" value="G-PROTEIN COUPLED RECEPTOR-ASSOCIATED PROTEIN LMBRD2"/>
    <property type="match status" value="1"/>
</dbReference>
<feature type="transmembrane region" description="Helical" evidence="7">
    <location>
        <begin position="108"/>
        <end position="128"/>
    </location>
</feature>
<proteinExistence type="inferred from homology"/>
<feature type="region of interest" description="Disordered" evidence="6">
    <location>
        <begin position="1"/>
        <end position="20"/>
    </location>
</feature>
<feature type="region of interest" description="Disordered" evidence="6">
    <location>
        <begin position="692"/>
        <end position="747"/>
    </location>
</feature>
<dbReference type="PANTHER" id="PTHR21355">
    <property type="entry name" value="G-PROTEIN COUPLED RECEPTOR-ASSOCIATED PROTEIN LMBRD2"/>
    <property type="match status" value="1"/>
</dbReference>
<feature type="compositionally biased region" description="Low complexity" evidence="6">
    <location>
        <begin position="695"/>
        <end position="712"/>
    </location>
</feature>
<evidence type="ECO:0000313" key="9">
    <source>
        <dbReference type="Proteomes" id="UP000469890"/>
    </source>
</evidence>
<evidence type="ECO:0000256" key="3">
    <source>
        <dbReference type="ARBA" id="ARBA00022692"/>
    </source>
</evidence>
<feature type="compositionally biased region" description="Basic and acidic residues" evidence="6">
    <location>
        <begin position="617"/>
        <end position="627"/>
    </location>
</feature>
<reference evidence="8 9" key="1">
    <citation type="submission" date="2019-09" db="EMBL/GenBank/DDBJ databases">
        <authorList>
            <consortium name="DOE Joint Genome Institute"/>
            <person name="Mondo S.J."/>
            <person name="Navarro-Mendoza M.I."/>
            <person name="Perez-Arques C."/>
            <person name="Panchal S."/>
            <person name="Nicolas F.E."/>
            <person name="Ganguly P."/>
            <person name="Pangilinan J."/>
            <person name="Grigoriev I."/>
            <person name="Heitman J."/>
            <person name="Sanya K."/>
            <person name="Garre V."/>
        </authorList>
    </citation>
    <scope>NUCLEOTIDE SEQUENCE [LARGE SCALE GENOMIC DNA]</scope>
    <source>
        <strain evidence="8 9">MU402</strain>
    </source>
</reference>
<feature type="transmembrane region" description="Helical" evidence="7">
    <location>
        <begin position="149"/>
        <end position="166"/>
    </location>
</feature>
<feature type="transmembrane region" description="Helical" evidence="7">
    <location>
        <begin position="376"/>
        <end position="395"/>
    </location>
</feature>
<dbReference type="Proteomes" id="UP000469890">
    <property type="component" value="Unassembled WGS sequence"/>
</dbReference>
<feature type="transmembrane region" description="Helical" evidence="7">
    <location>
        <begin position="506"/>
        <end position="527"/>
    </location>
</feature>
<evidence type="ECO:0000256" key="4">
    <source>
        <dbReference type="ARBA" id="ARBA00022989"/>
    </source>
</evidence>
<protein>
    <submittedName>
        <fullName evidence="8">LMBR1-like membrane protein-domain-containing protein</fullName>
    </submittedName>
</protein>
<feature type="transmembrane region" description="Helical" evidence="7">
    <location>
        <begin position="57"/>
        <end position="78"/>
    </location>
</feature>
<feature type="compositionally biased region" description="Low complexity" evidence="6">
    <location>
        <begin position="7"/>
        <end position="20"/>
    </location>
</feature>
<dbReference type="InterPro" id="IPR051584">
    <property type="entry name" value="GPCR-associated_LMBR1"/>
</dbReference>
<comment type="subcellular location">
    <subcellularLocation>
        <location evidence="1">Membrane</location>
        <topology evidence="1">Multi-pass membrane protein</topology>
    </subcellularLocation>
</comment>
<dbReference type="GO" id="GO:0016020">
    <property type="term" value="C:membrane"/>
    <property type="evidence" value="ECO:0007669"/>
    <property type="project" value="UniProtKB-SubCell"/>
</dbReference>
<accession>A0A8H4F0J0</accession>
<feature type="transmembrane region" description="Helical" evidence="7">
    <location>
        <begin position="178"/>
        <end position="201"/>
    </location>
</feature>
<evidence type="ECO:0000313" key="8">
    <source>
        <dbReference type="EMBL" id="KAF1799698.1"/>
    </source>
</evidence>
<comment type="caution">
    <text evidence="8">The sequence shown here is derived from an EMBL/GenBank/DDBJ whole genome shotgun (WGS) entry which is preliminary data.</text>
</comment>
<sequence>MVQQDLPIPTHTAPPEAEPPLTHHSDWLPLVLMTCLMLTIVLFTLSRYGNIKSQPWYVTVVCIIGWFFPFWIIFLLPLDLASTVHDDKKGRVPFAYVSQHFLFVAWRVLYWTSFCLTWMAIPMMQAYVNTGDFTMVKRLKSAVQVNIRFYSIYVVVGTIGLIYLVFGSGLTTREGIQSYVMAAANSWGLFLVIVFMGYGLVSVPRSLWYSGSYDRHLFQHYANAARLKEECMDSELEFNELAKTMNAISKRAMMEIPEIRHCINVMNRRFPFVLHEAFAERDSSITIPRDLTEDYLVKISKRMILAIRMRDRKNALWKNLLNEAFYLEDIIKNKDKRDRRFTSTLRSKENSTKWTDIRASIEWWWMLRIAPNLNKFLAIVFSVISVCIIWSEIVFNVRRPVIISIVYYVLNACGTNYAALEIMAFFTLMYMCICVYSSLFKIRFFNLYILIPNHHTDENSLLWFTGYMCKMMAPLCYNFINLAVDAPGVSKAVFTTFMGKADLIKFLGAFADWFPIIILIPSLSLLFNVQGRCLGFCGIKSPYQNSDDDDINNNDDTEANNGALLDADVEEGLKLVKEERRLREREINPSARISVQSARNREYTNKKYHRASVPDTLRSERDRRVEEILSGNTSQHERYHDSPASSSASSFSANENSSQPLDAMKLKTNLVSFGDTVKHKLGGLFGTTKSHTEEAANAPSASSSPSPPLSHSNVRSSPSPPPIHSVNPHAAGGTGGGRVFGRPVTNENHRPFHTAAIEESTSRPISPNPFLMASSGLTRQPLNNNVSPFARFENVNSTNNRPNNNIFDDI</sequence>
<keyword evidence="5 7" id="KW-0472">Membrane</keyword>
<evidence type="ECO:0000256" key="7">
    <source>
        <dbReference type="SAM" id="Phobius"/>
    </source>
</evidence>
<feature type="region of interest" description="Disordered" evidence="6">
    <location>
        <begin position="596"/>
        <end position="657"/>
    </location>
</feature>
<name>A0A8H4F0J0_MUCCL</name>
<gene>
    <name evidence="8" type="ORF">FB192DRAFT_1388047</name>
</gene>
<evidence type="ECO:0000256" key="6">
    <source>
        <dbReference type="SAM" id="MobiDB-lite"/>
    </source>
</evidence>
<comment type="similarity">
    <text evidence="2">Belongs to the LIMR family.</text>
</comment>
<dbReference type="InterPro" id="IPR006876">
    <property type="entry name" value="LMBR1-like_membr_prot"/>
</dbReference>
<dbReference type="AlphaFoldDB" id="A0A8H4F0J0"/>
<evidence type="ECO:0000256" key="2">
    <source>
        <dbReference type="ARBA" id="ARBA00010487"/>
    </source>
</evidence>
<feature type="compositionally biased region" description="Low complexity" evidence="6">
    <location>
        <begin position="642"/>
        <end position="657"/>
    </location>
</feature>
<dbReference type="EMBL" id="JAAECE010000006">
    <property type="protein sequence ID" value="KAF1799698.1"/>
    <property type="molecule type" value="Genomic_DNA"/>
</dbReference>
<dbReference type="Pfam" id="PF04791">
    <property type="entry name" value="LMBR1"/>
    <property type="match status" value="1"/>
</dbReference>
<organism evidence="8 9">
    <name type="scientific">Mucor circinelloides f. lusitanicus</name>
    <name type="common">Mucor racemosus var. lusitanicus</name>
    <dbReference type="NCBI Taxonomy" id="29924"/>
    <lineage>
        <taxon>Eukaryota</taxon>
        <taxon>Fungi</taxon>
        <taxon>Fungi incertae sedis</taxon>
        <taxon>Mucoromycota</taxon>
        <taxon>Mucoromycotina</taxon>
        <taxon>Mucoromycetes</taxon>
        <taxon>Mucorales</taxon>
        <taxon>Mucorineae</taxon>
        <taxon>Mucoraceae</taxon>
        <taxon>Mucor</taxon>
    </lineage>
</organism>
<keyword evidence="3 7" id="KW-0812">Transmembrane</keyword>